<dbReference type="SUPFAM" id="SSF53335">
    <property type="entry name" value="S-adenosyl-L-methionine-dependent methyltransferases"/>
    <property type="match status" value="1"/>
</dbReference>
<dbReference type="Gene3D" id="3.40.50.150">
    <property type="entry name" value="Vaccinia Virus protein VP39"/>
    <property type="match status" value="1"/>
</dbReference>
<accession>A0A0W8FN82</accession>
<reference evidence="1" key="1">
    <citation type="journal article" date="2015" name="Proc. Natl. Acad. Sci. U.S.A.">
        <title>Networks of energetic and metabolic interactions define dynamics in microbial communities.</title>
        <authorList>
            <person name="Embree M."/>
            <person name="Liu J.K."/>
            <person name="Al-Bassam M.M."/>
            <person name="Zengler K."/>
        </authorList>
    </citation>
    <scope>NUCLEOTIDE SEQUENCE</scope>
</reference>
<gene>
    <name evidence="1" type="ORF">ASZ90_008043</name>
</gene>
<dbReference type="Pfam" id="PF13578">
    <property type="entry name" value="Methyltransf_24"/>
    <property type="match status" value="1"/>
</dbReference>
<comment type="caution">
    <text evidence="1">The sequence shown here is derived from an EMBL/GenBank/DDBJ whole genome shotgun (WGS) entry which is preliminary data.</text>
</comment>
<dbReference type="AlphaFoldDB" id="A0A0W8FN82"/>
<evidence type="ECO:0000313" key="1">
    <source>
        <dbReference type="EMBL" id="KUG22178.1"/>
    </source>
</evidence>
<dbReference type="InterPro" id="IPR029063">
    <property type="entry name" value="SAM-dependent_MTases_sf"/>
</dbReference>
<sequence length="206" mass="23039">MIINNEKIEKVKGFLDEREANCLYQLALQAGKNGPCLEIGSYCGKSSVYLGTACKKNCTVLFSIDHHSGSEEQQPGEEYFDSDLFDKETGKIDTLKFFRKTIADFDLENTVIPIIGRSETIGRVWETPLSLIFIDGSHAYESVLSDYNIWAKNLISGGYLLFHDIFPNPAKGGQAPYLVYQKALSSGLYEEMPMCESLGILIRNTI</sequence>
<organism evidence="1">
    <name type="scientific">hydrocarbon metagenome</name>
    <dbReference type="NCBI Taxonomy" id="938273"/>
    <lineage>
        <taxon>unclassified sequences</taxon>
        <taxon>metagenomes</taxon>
        <taxon>ecological metagenomes</taxon>
    </lineage>
</organism>
<protein>
    <submittedName>
        <fullName evidence="1">Putative secreted protein</fullName>
    </submittedName>
</protein>
<dbReference type="EMBL" id="LNQE01000981">
    <property type="protein sequence ID" value="KUG22178.1"/>
    <property type="molecule type" value="Genomic_DNA"/>
</dbReference>
<name>A0A0W8FN82_9ZZZZ</name>
<proteinExistence type="predicted"/>